<accession>A0ABX8WXB0</accession>
<keyword evidence="2" id="KW-1185">Reference proteome</keyword>
<gene>
    <name evidence="1" type="ORF">K2F26_19520</name>
</gene>
<evidence type="ECO:0000313" key="2">
    <source>
        <dbReference type="Proteomes" id="UP000826540"/>
    </source>
</evidence>
<protein>
    <submittedName>
        <fullName evidence="1">Prevent-host-death family protein</fullName>
    </submittedName>
</protein>
<reference evidence="1 2" key="1">
    <citation type="journal article" date="2022" name="J. Am. Chem. Soc.">
        <title>Biosynthesis of Guanitoxin Enables Global Environmental Detection in Freshwater Cyanobacteria.</title>
        <authorList>
            <person name="Lima S.T."/>
            <person name="Fallon T.R."/>
            <person name="Cordoza J.L."/>
            <person name="Chekan J.R."/>
            <person name="Delbaje E."/>
            <person name="Hopiavuori A.R."/>
            <person name="Alvarenga D.O."/>
            <person name="Wood S.M."/>
            <person name="Luhavaya H."/>
            <person name="Baumgartner J.T."/>
            <person name="Dorr F.A."/>
            <person name="Etchegaray A."/>
            <person name="Pinto E."/>
            <person name="McKinnie S.M.K."/>
            <person name="Fiore M.F."/>
            <person name="Moore B.S."/>
        </authorList>
    </citation>
    <scope>NUCLEOTIDE SEQUENCE [LARGE SCALE GENOMIC DNA]</scope>
    <source>
        <strain evidence="1 2">ITEP-024</strain>
    </source>
</reference>
<dbReference type="Proteomes" id="UP000826540">
    <property type="component" value="Chromosome"/>
</dbReference>
<dbReference type="EMBL" id="CP080598">
    <property type="protein sequence ID" value="QYX31019.1"/>
    <property type="molecule type" value="Genomic_DNA"/>
</dbReference>
<dbReference type="RefSeq" id="WP_220609128.1">
    <property type="nucleotide sequence ID" value="NZ_CP080598.1"/>
</dbReference>
<evidence type="ECO:0000313" key="1">
    <source>
        <dbReference type="EMBL" id="QYX31019.1"/>
    </source>
</evidence>
<name>A0ABX8WXB0_9CYAN</name>
<sequence>MKIQSVGIKEFRANLHKYTQPNSEPIAITSHGVPIGYYIPTQPNPQKQDLIALQEAVQKIKHLLETKGISEDDLLADFQNAKNSKQQ</sequence>
<proteinExistence type="predicted"/>
<organism evidence="1 2">
    <name type="scientific">Sphaerospermopsis torques-reginae ITEP-024</name>
    <dbReference type="NCBI Taxonomy" id="984208"/>
    <lineage>
        <taxon>Bacteria</taxon>
        <taxon>Bacillati</taxon>
        <taxon>Cyanobacteriota</taxon>
        <taxon>Cyanophyceae</taxon>
        <taxon>Nostocales</taxon>
        <taxon>Aphanizomenonaceae</taxon>
        <taxon>Sphaerospermopsis</taxon>
        <taxon>Sphaerospermopsis torques-reginae</taxon>
    </lineage>
</organism>